<protein>
    <submittedName>
        <fullName evidence="1">Uncharacterized protein</fullName>
    </submittedName>
</protein>
<reference evidence="1" key="1">
    <citation type="journal article" date="2005" name="Proc. Natl. Acad. Sci. U.S.A.">
        <title>The psychrophilic lifestyle as revealed by the genome sequence of Colwellia psychrerythraea 34H through genomic and proteomic analyses.</title>
        <authorList>
            <person name="Methe B.A."/>
            <person name="Nelson K.E."/>
            <person name="Deming J.W."/>
            <person name="Momen B."/>
            <person name="Melamud E."/>
            <person name="Zhang X."/>
            <person name="Moult J."/>
            <person name="Madupu R."/>
            <person name="Nelson W.C."/>
            <person name="Dodson R.J."/>
            <person name="Brinkac L.M."/>
            <person name="Daugherty S.C."/>
            <person name="Durkin A.S."/>
            <person name="DeBoy R.T."/>
            <person name="Kolonay J.F."/>
            <person name="Sullivan S.A."/>
            <person name="Zhou L."/>
            <person name="Davidsen T.M."/>
            <person name="Wu M."/>
            <person name="Huston A.L."/>
            <person name="Lewis M."/>
            <person name="Weaver B."/>
            <person name="Weidman J.F."/>
            <person name="Khouri H."/>
            <person name="Utterback T.R."/>
            <person name="Feldblyum T.V."/>
            <person name="Fraser C.M."/>
        </authorList>
    </citation>
    <scope>NUCLEOTIDE SEQUENCE [LARGE SCALE GENOMIC DNA]</scope>
    <source>
        <strain evidence="1">34H</strain>
    </source>
</reference>
<dbReference type="HOGENOM" id="CLU_3232221_0_0_6"/>
<gene>
    <name evidence="1" type="ordered locus">CPS_5014</name>
</gene>
<dbReference type="KEGG" id="cps:CPS_5014"/>
<organism evidence="1 2">
    <name type="scientific">Colwellia psychrerythraea (strain 34H / ATCC BAA-681)</name>
    <name type="common">Vibrio psychroerythus</name>
    <dbReference type="NCBI Taxonomy" id="167879"/>
    <lineage>
        <taxon>Bacteria</taxon>
        <taxon>Pseudomonadati</taxon>
        <taxon>Pseudomonadota</taxon>
        <taxon>Gammaproteobacteria</taxon>
        <taxon>Alteromonadales</taxon>
        <taxon>Colwelliaceae</taxon>
        <taxon>Colwellia</taxon>
    </lineage>
</organism>
<accession>Q47U70</accession>
<evidence type="ECO:0000313" key="2">
    <source>
        <dbReference type="Proteomes" id="UP000000547"/>
    </source>
</evidence>
<dbReference type="EMBL" id="CP000083">
    <property type="protein sequence ID" value="AAZ24255.1"/>
    <property type="molecule type" value="Genomic_DNA"/>
</dbReference>
<evidence type="ECO:0000313" key="1">
    <source>
        <dbReference type="EMBL" id="AAZ24255.1"/>
    </source>
</evidence>
<dbReference type="STRING" id="167879.CPS_5014"/>
<name>Q47U70_COLP3</name>
<dbReference type="Proteomes" id="UP000000547">
    <property type="component" value="Chromosome"/>
</dbReference>
<sequence>MSISAFNLTKNTNESNIFVVLVIDFYLLRTTRIFNKDKDKPIT</sequence>
<proteinExistence type="predicted"/>
<dbReference type="AlphaFoldDB" id="Q47U70"/>